<keyword evidence="7 10" id="KW-0472">Membrane</keyword>
<evidence type="ECO:0000259" key="11">
    <source>
        <dbReference type="Pfam" id="PF01514"/>
    </source>
</evidence>
<dbReference type="Gene3D" id="3.30.300.30">
    <property type="match status" value="1"/>
</dbReference>
<evidence type="ECO:0000259" key="12">
    <source>
        <dbReference type="Pfam" id="PF08345"/>
    </source>
</evidence>
<dbReference type="AlphaFoldDB" id="A0A6N7XUN3"/>
<comment type="subcellular location">
    <subcellularLocation>
        <location evidence="1 9">Bacterial flagellum basal body</location>
    </subcellularLocation>
    <subcellularLocation>
        <location evidence="2">Cell membrane</location>
        <topology evidence="2">Multi-pass membrane protein</topology>
    </subcellularLocation>
</comment>
<dbReference type="Pfam" id="PF01514">
    <property type="entry name" value="YscJ_FliF"/>
    <property type="match status" value="1"/>
</dbReference>
<dbReference type="NCBIfam" id="TIGR00206">
    <property type="entry name" value="fliF"/>
    <property type="match status" value="1"/>
</dbReference>
<dbReference type="InterPro" id="IPR006182">
    <property type="entry name" value="FliF_N_dom"/>
</dbReference>
<gene>
    <name evidence="13" type="primary">fliF</name>
    <name evidence="13" type="ORF">FYJ83_00930</name>
</gene>
<dbReference type="Proteomes" id="UP000469523">
    <property type="component" value="Unassembled WGS sequence"/>
</dbReference>
<evidence type="ECO:0000313" key="14">
    <source>
        <dbReference type="Proteomes" id="UP000469523"/>
    </source>
</evidence>
<comment type="function">
    <text evidence="9">The M ring may be actively involved in energy transduction.</text>
</comment>
<evidence type="ECO:0000256" key="7">
    <source>
        <dbReference type="ARBA" id="ARBA00023136"/>
    </source>
</evidence>
<comment type="similarity">
    <text evidence="3 9">Belongs to the FliF family.</text>
</comment>
<name>A0A6N7XUN3_9FIRM</name>
<dbReference type="InterPro" id="IPR000067">
    <property type="entry name" value="FlgMring_FliF"/>
</dbReference>
<organism evidence="13 14">
    <name type="scientific">Tissierella pigra</name>
    <dbReference type="NCBI Taxonomy" id="2607614"/>
    <lineage>
        <taxon>Bacteria</taxon>
        <taxon>Bacillati</taxon>
        <taxon>Bacillota</taxon>
        <taxon>Tissierellia</taxon>
        <taxon>Tissierellales</taxon>
        <taxon>Tissierellaceae</taxon>
        <taxon>Tissierella</taxon>
    </lineage>
</organism>
<dbReference type="InterPro" id="IPR013556">
    <property type="entry name" value="Flag_M-ring_C"/>
</dbReference>
<dbReference type="GO" id="GO:0003774">
    <property type="term" value="F:cytoskeletal motor activity"/>
    <property type="evidence" value="ECO:0007669"/>
    <property type="project" value="InterPro"/>
</dbReference>
<feature type="transmembrane region" description="Helical" evidence="10">
    <location>
        <begin position="430"/>
        <end position="449"/>
    </location>
</feature>
<feature type="transmembrane region" description="Helical" evidence="10">
    <location>
        <begin position="34"/>
        <end position="52"/>
    </location>
</feature>
<dbReference type="GO" id="GO:0005886">
    <property type="term" value="C:plasma membrane"/>
    <property type="evidence" value="ECO:0007669"/>
    <property type="project" value="UniProtKB-SubCell"/>
</dbReference>
<proteinExistence type="inferred from homology"/>
<feature type="domain" description="Flagellar M-ring N-terminal" evidence="11">
    <location>
        <begin position="53"/>
        <end position="228"/>
    </location>
</feature>
<evidence type="ECO:0000256" key="4">
    <source>
        <dbReference type="ARBA" id="ARBA00022475"/>
    </source>
</evidence>
<dbReference type="InterPro" id="IPR045851">
    <property type="entry name" value="AMP-bd_C_sf"/>
</dbReference>
<evidence type="ECO:0000313" key="13">
    <source>
        <dbReference type="EMBL" id="MSU00028.1"/>
    </source>
</evidence>
<keyword evidence="5 10" id="KW-0812">Transmembrane</keyword>
<evidence type="ECO:0000256" key="2">
    <source>
        <dbReference type="ARBA" id="ARBA00004651"/>
    </source>
</evidence>
<protein>
    <recommendedName>
        <fullName evidence="9">Flagellar M-ring protein</fullName>
    </recommendedName>
</protein>
<dbReference type="Pfam" id="PF08345">
    <property type="entry name" value="YscJ_FliF_C"/>
    <property type="match status" value="1"/>
</dbReference>
<dbReference type="PANTHER" id="PTHR30046">
    <property type="entry name" value="FLAGELLAR M-RING PROTEIN"/>
    <property type="match status" value="1"/>
</dbReference>
<evidence type="ECO:0000256" key="3">
    <source>
        <dbReference type="ARBA" id="ARBA00007971"/>
    </source>
</evidence>
<keyword evidence="4" id="KW-1003">Cell membrane</keyword>
<sequence>MIERGATVQESIHKLKTQVIEHWKEMDKKKKIKLAFISLFVIFAVTALILMLTRKPYEVLYGDLSLKDMGQITTKLDEMGVAWKTGEDQKSILVPAENKNRIKIELATYGLPKEGYTYMDAFNDSSWTMTDYDKKQRMKKADESELASTISEIDGIHSAEVFIEQKEATNFVLDNDDNKTTASVFIVKSDNRPISPEKVKAIKHLVASSINMIPEDVKVVDNEGRLLGEEDEENIFSVDQFEVKNGIEAKINESIKKFLGNVVGFNNVDVMSSVKINMDMEKTTITEFATPLEGSEEGLIRSLEEVEEHMVGGAIGGAPGTETNVEDYNTLDDGSSRYDKVSRIINNELNEINKEINKAPGQVESVTVAVLINKDALIDGEMTPEMEKEFTDLIYAATGLDTKQVQVKAASFNTKQVADSNVIQEGTNRWLYIGILLALIILIIGIVLYRRKKSKELAEKELERILGEKSTIELEVADLDFEAEESKMKAQIDKFIEKKPDAVAQLLRNWLNE</sequence>
<dbReference type="EMBL" id="VUNQ01000001">
    <property type="protein sequence ID" value="MSU00028.1"/>
    <property type="molecule type" value="Genomic_DNA"/>
</dbReference>
<evidence type="ECO:0000256" key="10">
    <source>
        <dbReference type="SAM" id="Phobius"/>
    </source>
</evidence>
<accession>A0A6N7XUN3</accession>
<dbReference type="PANTHER" id="PTHR30046:SF0">
    <property type="entry name" value="FLAGELLAR M-RING PROTEIN"/>
    <property type="match status" value="1"/>
</dbReference>
<keyword evidence="8 9" id="KW-0975">Bacterial flagellum</keyword>
<keyword evidence="13" id="KW-0282">Flagellum</keyword>
<dbReference type="GO" id="GO:0071973">
    <property type="term" value="P:bacterial-type flagellum-dependent cell motility"/>
    <property type="evidence" value="ECO:0007669"/>
    <property type="project" value="InterPro"/>
</dbReference>
<dbReference type="PIRSF" id="PIRSF004862">
    <property type="entry name" value="FliF"/>
    <property type="match status" value="1"/>
</dbReference>
<keyword evidence="13" id="KW-0966">Cell projection</keyword>
<feature type="domain" description="Flagellar M-ring C-terminal" evidence="12">
    <location>
        <begin position="259"/>
        <end position="412"/>
    </location>
</feature>
<keyword evidence="6 10" id="KW-1133">Transmembrane helix</keyword>
<reference evidence="13 14" key="1">
    <citation type="submission" date="2019-09" db="EMBL/GenBank/DDBJ databases">
        <title>In-depth cultivation of the pig gut microbiome towards novel bacterial diversity and tailored functional studies.</title>
        <authorList>
            <person name="Wylensek D."/>
            <person name="Hitch T.C.A."/>
            <person name="Clavel T."/>
        </authorList>
    </citation>
    <scope>NUCLEOTIDE SEQUENCE [LARGE SCALE GENOMIC DNA]</scope>
    <source>
        <strain evidence="13 14">WCA3-693-APC-4?</strain>
    </source>
</reference>
<evidence type="ECO:0000256" key="6">
    <source>
        <dbReference type="ARBA" id="ARBA00022989"/>
    </source>
</evidence>
<dbReference type="GO" id="GO:0009431">
    <property type="term" value="C:bacterial-type flagellum basal body, MS ring"/>
    <property type="evidence" value="ECO:0007669"/>
    <property type="project" value="InterPro"/>
</dbReference>
<dbReference type="InterPro" id="IPR043427">
    <property type="entry name" value="YscJ/FliF"/>
</dbReference>
<keyword evidence="14" id="KW-1185">Reference proteome</keyword>
<evidence type="ECO:0000256" key="9">
    <source>
        <dbReference type="PIRNR" id="PIRNR004862"/>
    </source>
</evidence>
<keyword evidence="13" id="KW-0969">Cilium</keyword>
<evidence type="ECO:0000256" key="5">
    <source>
        <dbReference type="ARBA" id="ARBA00022692"/>
    </source>
</evidence>
<evidence type="ECO:0000256" key="1">
    <source>
        <dbReference type="ARBA" id="ARBA00004117"/>
    </source>
</evidence>
<comment type="caution">
    <text evidence="13">The sequence shown here is derived from an EMBL/GenBank/DDBJ whole genome shotgun (WGS) entry which is preliminary data.</text>
</comment>
<evidence type="ECO:0000256" key="8">
    <source>
        <dbReference type="ARBA" id="ARBA00023143"/>
    </source>
</evidence>